<evidence type="ECO:0000313" key="2">
    <source>
        <dbReference type="Proteomes" id="UP000481153"/>
    </source>
</evidence>
<dbReference type="EMBL" id="VJMJ01000001">
    <property type="protein sequence ID" value="KAF0745575.1"/>
    <property type="molecule type" value="Genomic_DNA"/>
</dbReference>
<accession>A0A6G0XYE1</accession>
<dbReference type="AlphaFoldDB" id="A0A6G0XYE1"/>
<reference evidence="1 2" key="1">
    <citation type="submission" date="2019-07" db="EMBL/GenBank/DDBJ databases">
        <title>Genomics analysis of Aphanomyces spp. identifies a new class of oomycete effector associated with host adaptation.</title>
        <authorList>
            <person name="Gaulin E."/>
        </authorList>
    </citation>
    <scope>NUCLEOTIDE SEQUENCE [LARGE SCALE GENOMIC DNA]</scope>
    <source>
        <strain evidence="1 2">ATCC 201684</strain>
    </source>
</reference>
<evidence type="ECO:0000313" key="1">
    <source>
        <dbReference type="EMBL" id="KAF0745575.1"/>
    </source>
</evidence>
<gene>
    <name evidence="1" type="ORF">Ae201684_000030</name>
</gene>
<dbReference type="Proteomes" id="UP000481153">
    <property type="component" value="Unassembled WGS sequence"/>
</dbReference>
<protein>
    <submittedName>
        <fullName evidence="1">Uncharacterized protein</fullName>
    </submittedName>
</protein>
<organism evidence="1 2">
    <name type="scientific">Aphanomyces euteiches</name>
    <dbReference type="NCBI Taxonomy" id="100861"/>
    <lineage>
        <taxon>Eukaryota</taxon>
        <taxon>Sar</taxon>
        <taxon>Stramenopiles</taxon>
        <taxon>Oomycota</taxon>
        <taxon>Saprolegniomycetes</taxon>
        <taxon>Saprolegniales</taxon>
        <taxon>Verrucalvaceae</taxon>
        <taxon>Aphanomyces</taxon>
    </lineage>
</organism>
<sequence>MKTNLHLFRRRMHRMSSSSHLNVGIRVSQTLRWTARIDSVATHRIDHEHLGVINVIDTMSPPLFGSPMWVFLV</sequence>
<proteinExistence type="predicted"/>
<keyword evidence="2" id="KW-1185">Reference proteome</keyword>
<name>A0A6G0XYE1_9STRA</name>
<comment type="caution">
    <text evidence="1">The sequence shown here is derived from an EMBL/GenBank/DDBJ whole genome shotgun (WGS) entry which is preliminary data.</text>
</comment>